<proteinExistence type="predicted"/>
<evidence type="ECO:0000256" key="2">
    <source>
        <dbReference type="ARBA" id="ARBA00012438"/>
    </source>
</evidence>
<dbReference type="PROSITE" id="PS50110">
    <property type="entry name" value="RESPONSE_REGULATORY"/>
    <property type="match status" value="1"/>
</dbReference>
<keyword evidence="9" id="KW-0175">Coiled coil</keyword>
<dbReference type="SMART" id="SM00387">
    <property type="entry name" value="HATPase_c"/>
    <property type="match status" value="1"/>
</dbReference>
<evidence type="ECO:0000256" key="9">
    <source>
        <dbReference type="SAM" id="Coils"/>
    </source>
</evidence>
<feature type="coiled-coil region" evidence="9">
    <location>
        <begin position="126"/>
        <end position="160"/>
    </location>
</feature>
<dbReference type="CDD" id="cd00156">
    <property type="entry name" value="REC"/>
    <property type="match status" value="1"/>
</dbReference>
<dbReference type="InterPro" id="IPR036890">
    <property type="entry name" value="HATPase_C_sf"/>
</dbReference>
<dbReference type="Pfam" id="PF00072">
    <property type="entry name" value="Response_reg"/>
    <property type="match status" value="1"/>
</dbReference>
<dbReference type="SMART" id="SM00448">
    <property type="entry name" value="REC"/>
    <property type="match status" value="1"/>
</dbReference>
<dbReference type="GO" id="GO:0005524">
    <property type="term" value="F:ATP binding"/>
    <property type="evidence" value="ECO:0007669"/>
    <property type="project" value="UniProtKB-KW"/>
</dbReference>
<feature type="domain" description="Response regulatory" evidence="11">
    <location>
        <begin position="7"/>
        <end position="121"/>
    </location>
</feature>
<dbReference type="InterPro" id="IPR001789">
    <property type="entry name" value="Sig_transdc_resp-reg_receiver"/>
</dbReference>
<evidence type="ECO:0000259" key="11">
    <source>
        <dbReference type="PROSITE" id="PS50110"/>
    </source>
</evidence>
<keyword evidence="7" id="KW-0067">ATP-binding</keyword>
<comment type="catalytic activity">
    <reaction evidence="1">
        <text>ATP + protein L-histidine = ADP + protein N-phospho-L-histidine.</text>
        <dbReference type="EC" id="2.7.13.3"/>
    </reaction>
</comment>
<dbReference type="SUPFAM" id="SSF55874">
    <property type="entry name" value="ATPase domain of HSP90 chaperone/DNA topoisomerase II/histidine kinase"/>
    <property type="match status" value="1"/>
</dbReference>
<evidence type="ECO:0000256" key="1">
    <source>
        <dbReference type="ARBA" id="ARBA00000085"/>
    </source>
</evidence>
<accession>A0AAU8CQS3</accession>
<feature type="modified residue" description="4-aspartylphosphate" evidence="8">
    <location>
        <position position="56"/>
    </location>
</feature>
<evidence type="ECO:0000313" key="12">
    <source>
        <dbReference type="EMBL" id="XCG49177.1"/>
    </source>
</evidence>
<dbReference type="InterPro" id="IPR011495">
    <property type="entry name" value="Sig_transdc_His_kin_sub2_dim/P"/>
</dbReference>
<dbReference type="EMBL" id="CP159253">
    <property type="protein sequence ID" value="XCG49177.1"/>
    <property type="molecule type" value="Genomic_DNA"/>
</dbReference>
<organism evidence="12">
    <name type="scientific">Mesorhizobium sp. WSM2240</name>
    <dbReference type="NCBI Taxonomy" id="3228851"/>
    <lineage>
        <taxon>Bacteria</taxon>
        <taxon>Pseudomonadati</taxon>
        <taxon>Pseudomonadota</taxon>
        <taxon>Alphaproteobacteria</taxon>
        <taxon>Hyphomicrobiales</taxon>
        <taxon>Phyllobacteriaceae</taxon>
        <taxon>Mesorhizobium</taxon>
    </lineage>
</organism>
<evidence type="ECO:0000256" key="10">
    <source>
        <dbReference type="SAM" id="MobiDB-lite"/>
    </source>
</evidence>
<gene>
    <name evidence="12" type="ORF">ABVK50_00615</name>
</gene>
<feature type="region of interest" description="Disordered" evidence="10">
    <location>
        <begin position="340"/>
        <end position="360"/>
    </location>
</feature>
<evidence type="ECO:0000256" key="8">
    <source>
        <dbReference type="PROSITE-ProRule" id="PRU00169"/>
    </source>
</evidence>
<evidence type="ECO:0000256" key="5">
    <source>
        <dbReference type="ARBA" id="ARBA00022741"/>
    </source>
</evidence>
<dbReference type="Pfam" id="PF07568">
    <property type="entry name" value="HisKA_2"/>
    <property type="match status" value="1"/>
</dbReference>
<dbReference type="Gene3D" id="3.40.50.2300">
    <property type="match status" value="1"/>
</dbReference>
<reference evidence="12" key="1">
    <citation type="submission" date="2024-06" db="EMBL/GenBank/DDBJ databases">
        <title>Mesorhizobium karijinii sp. nov., a symbiont of the iconic Swainsona formosa from arid Australia.</title>
        <authorList>
            <person name="Hill Y.J."/>
            <person name="Watkin E.L.J."/>
            <person name="O'Hara G.W."/>
            <person name="Terpolilli J."/>
            <person name="Tye M.L."/>
            <person name="Kohlmeier M.G."/>
        </authorList>
    </citation>
    <scope>NUCLEOTIDE SEQUENCE</scope>
    <source>
        <strain evidence="12">WSM2240</strain>
    </source>
</reference>
<evidence type="ECO:0000256" key="3">
    <source>
        <dbReference type="ARBA" id="ARBA00022553"/>
    </source>
</evidence>
<evidence type="ECO:0000256" key="4">
    <source>
        <dbReference type="ARBA" id="ARBA00022679"/>
    </source>
</evidence>
<keyword evidence="4" id="KW-0808">Transferase</keyword>
<evidence type="ECO:0000256" key="7">
    <source>
        <dbReference type="ARBA" id="ARBA00022840"/>
    </source>
</evidence>
<name>A0AAU8CQS3_9HYPH</name>
<dbReference type="AlphaFoldDB" id="A0AAU8CQS3"/>
<sequence>MAPDSVSLLYIDDDLALASLVRKQLDRQGYSVDTAGSGEEGLAHLRARSYDVVALDHYMPGQDGLETLAAVRAEPNPPPVVYVTGSEEGRVAIAALKAGAADYVIKDVGTDFLPLLQAAIEGALAEAKLRREKEAAEAEVRAARDRFEALAAERAMLLREVNHRVGNSLQLVCSLLHMQRSSGADAQTAAALASAHGRVLAVAQIHRRLYTSDDVRSVALDHYLHALVTDIEASSTDTASRWLSLTADPVAIDPDRAVAVGVIVTELVINAMKYAYCGGSGPVRVLLRKDANGDIRLCVEDDGVGSAPPAPGSTGIGRLIIEAMAEKLKASLTRDTAHSGTRMMLDFPSGDSGAAPAGRR</sequence>
<dbReference type="SUPFAM" id="SSF52172">
    <property type="entry name" value="CheY-like"/>
    <property type="match status" value="1"/>
</dbReference>
<dbReference type="RefSeq" id="WP_353643288.1">
    <property type="nucleotide sequence ID" value="NZ_CP159253.1"/>
</dbReference>
<evidence type="ECO:0000256" key="6">
    <source>
        <dbReference type="ARBA" id="ARBA00022777"/>
    </source>
</evidence>
<dbReference type="GO" id="GO:0000160">
    <property type="term" value="P:phosphorelay signal transduction system"/>
    <property type="evidence" value="ECO:0007669"/>
    <property type="project" value="InterPro"/>
</dbReference>
<keyword evidence="6" id="KW-0418">Kinase</keyword>
<protein>
    <recommendedName>
        <fullName evidence="2">histidine kinase</fullName>
        <ecNumber evidence="2">2.7.13.3</ecNumber>
    </recommendedName>
</protein>
<dbReference type="PANTHER" id="PTHR41523">
    <property type="entry name" value="TWO-COMPONENT SYSTEM SENSOR PROTEIN"/>
    <property type="match status" value="1"/>
</dbReference>
<keyword evidence="5" id="KW-0547">Nucleotide-binding</keyword>
<dbReference type="Gene3D" id="3.30.565.10">
    <property type="entry name" value="Histidine kinase-like ATPase, C-terminal domain"/>
    <property type="match status" value="1"/>
</dbReference>
<dbReference type="Pfam" id="PF13581">
    <property type="entry name" value="HATPase_c_2"/>
    <property type="match status" value="1"/>
</dbReference>
<keyword evidence="3 8" id="KW-0597">Phosphoprotein</keyword>
<dbReference type="EC" id="2.7.13.3" evidence="2"/>
<dbReference type="GO" id="GO:0004673">
    <property type="term" value="F:protein histidine kinase activity"/>
    <property type="evidence" value="ECO:0007669"/>
    <property type="project" value="UniProtKB-EC"/>
</dbReference>
<dbReference type="PANTHER" id="PTHR41523:SF8">
    <property type="entry name" value="ETHYLENE RESPONSE SENSOR PROTEIN"/>
    <property type="match status" value="1"/>
</dbReference>
<dbReference type="InterPro" id="IPR003594">
    <property type="entry name" value="HATPase_dom"/>
</dbReference>
<dbReference type="InterPro" id="IPR011006">
    <property type="entry name" value="CheY-like_superfamily"/>
</dbReference>